<protein>
    <recommendedName>
        <fullName evidence="7">Tetraspanin</fullName>
    </recommendedName>
</protein>
<dbReference type="PRINTS" id="PR00259">
    <property type="entry name" value="TMFOUR"/>
</dbReference>
<keyword evidence="5 7" id="KW-0472">Membrane</keyword>
<dbReference type="InterPro" id="IPR018499">
    <property type="entry name" value="Tetraspanin/Peripherin"/>
</dbReference>
<organism evidence="8 9">
    <name type="scientific">Stomoxys calcitrans</name>
    <name type="common">Stable fly</name>
    <name type="synonym">Conops calcitrans</name>
    <dbReference type="NCBI Taxonomy" id="35570"/>
    <lineage>
        <taxon>Eukaryota</taxon>
        <taxon>Metazoa</taxon>
        <taxon>Ecdysozoa</taxon>
        <taxon>Arthropoda</taxon>
        <taxon>Hexapoda</taxon>
        <taxon>Insecta</taxon>
        <taxon>Pterygota</taxon>
        <taxon>Neoptera</taxon>
        <taxon>Endopterygota</taxon>
        <taxon>Diptera</taxon>
        <taxon>Brachycera</taxon>
        <taxon>Muscomorpha</taxon>
        <taxon>Muscoidea</taxon>
        <taxon>Muscidae</taxon>
        <taxon>Stomoxys</taxon>
    </lineage>
</organism>
<dbReference type="Gene3D" id="1.10.1450.10">
    <property type="entry name" value="Tetraspanin"/>
    <property type="match status" value="1"/>
</dbReference>
<evidence type="ECO:0000256" key="7">
    <source>
        <dbReference type="RuleBase" id="RU361218"/>
    </source>
</evidence>
<keyword evidence="9" id="KW-1185">Reference proteome</keyword>
<proteinExistence type="inferred from homology"/>
<dbReference type="VEuPathDB" id="VectorBase:SCAU007102"/>
<feature type="disulfide bond" evidence="6">
    <location>
        <begin position="136"/>
        <end position="175"/>
    </location>
</feature>
<gene>
    <name evidence="8" type="primary">106081338</name>
</gene>
<sequence length="227" mass="25384">MDCGTRLIKYLLFIFNIFCVICGLLLIIMGSILLKELEKSSNIFSMPVVIILVGCITFVVAFFGCCGVVRGSGWCTSIYVFGMITVLFLQIGLIACLFVQEDQIIRTVEESVTHIWEKKSLDNGYAINSFQIAVQCCGLNSYLDYTYNNVTVPSSCCGSMTGECDANIYKFKRGCRSKIMDILHSNINNIRYSCIGMALVEHVAIILACYFKKGIRTSDNTYIYGTR</sequence>
<keyword evidence="4 7" id="KW-1133">Transmembrane helix</keyword>
<keyword evidence="6" id="KW-1015">Disulfide bond</keyword>
<dbReference type="KEGG" id="scac:106081338"/>
<evidence type="ECO:0000256" key="6">
    <source>
        <dbReference type="PIRSR" id="PIRSR002419-1"/>
    </source>
</evidence>
<feature type="transmembrane region" description="Helical" evidence="7">
    <location>
        <begin position="46"/>
        <end position="66"/>
    </location>
</feature>
<feature type="transmembrane region" description="Helical" evidence="7">
    <location>
        <begin position="190"/>
        <end position="211"/>
    </location>
</feature>
<dbReference type="GO" id="GO:0005886">
    <property type="term" value="C:plasma membrane"/>
    <property type="evidence" value="ECO:0007669"/>
    <property type="project" value="TreeGrafter"/>
</dbReference>
<feature type="transmembrane region" description="Helical" evidence="7">
    <location>
        <begin position="78"/>
        <end position="100"/>
    </location>
</feature>
<dbReference type="InterPro" id="IPR008952">
    <property type="entry name" value="Tetraspanin_EC2_sf"/>
</dbReference>
<dbReference type="AlphaFoldDB" id="A0A1I8PDT4"/>
<keyword evidence="3 7" id="KW-0812">Transmembrane</keyword>
<evidence type="ECO:0000256" key="3">
    <source>
        <dbReference type="ARBA" id="ARBA00022692"/>
    </source>
</evidence>
<evidence type="ECO:0000256" key="2">
    <source>
        <dbReference type="ARBA" id="ARBA00006840"/>
    </source>
</evidence>
<evidence type="ECO:0000313" key="8">
    <source>
        <dbReference type="EnsemblMetazoa" id="SCAU007102-PA"/>
    </source>
</evidence>
<dbReference type="Proteomes" id="UP000095300">
    <property type="component" value="Unassembled WGS sequence"/>
</dbReference>
<dbReference type="Pfam" id="PF00335">
    <property type="entry name" value="Tetraspanin"/>
    <property type="match status" value="1"/>
</dbReference>
<dbReference type="PIRSF" id="PIRSF002419">
    <property type="entry name" value="Tetraspanin"/>
    <property type="match status" value="1"/>
</dbReference>
<dbReference type="PANTHER" id="PTHR19282">
    <property type="entry name" value="TETRASPANIN"/>
    <property type="match status" value="1"/>
</dbReference>
<dbReference type="STRING" id="35570.A0A1I8PDT4"/>
<dbReference type="InterPro" id="IPR000301">
    <property type="entry name" value="Tetraspanin_animals"/>
</dbReference>
<evidence type="ECO:0000313" key="9">
    <source>
        <dbReference type="Proteomes" id="UP000095300"/>
    </source>
</evidence>
<dbReference type="OrthoDB" id="71600at2759"/>
<comment type="subcellular location">
    <subcellularLocation>
        <location evidence="1 7">Membrane</location>
        <topology evidence="1 7">Multi-pass membrane protein</topology>
    </subcellularLocation>
</comment>
<dbReference type="PANTHER" id="PTHR19282:SF521">
    <property type="entry name" value="IP01817P-RELATED"/>
    <property type="match status" value="1"/>
</dbReference>
<accession>A0A1I8PDT4</accession>
<evidence type="ECO:0000256" key="1">
    <source>
        <dbReference type="ARBA" id="ARBA00004141"/>
    </source>
</evidence>
<feature type="transmembrane region" description="Helical" evidence="7">
    <location>
        <begin position="12"/>
        <end position="34"/>
    </location>
</feature>
<reference evidence="8" key="1">
    <citation type="submission" date="2020-05" db="UniProtKB">
        <authorList>
            <consortium name="EnsemblMetazoa"/>
        </authorList>
    </citation>
    <scope>IDENTIFICATION</scope>
    <source>
        <strain evidence="8">USDA</strain>
    </source>
</reference>
<comment type="similarity">
    <text evidence="2 7">Belongs to the tetraspanin (TM4SF) family.</text>
</comment>
<evidence type="ECO:0000256" key="5">
    <source>
        <dbReference type="ARBA" id="ARBA00023136"/>
    </source>
</evidence>
<dbReference type="CDD" id="cd03127">
    <property type="entry name" value="tetraspanin_LEL"/>
    <property type="match status" value="1"/>
</dbReference>
<feature type="disulfide bond" evidence="6">
    <location>
        <begin position="137"/>
        <end position="156"/>
    </location>
</feature>
<dbReference type="SUPFAM" id="SSF48652">
    <property type="entry name" value="Tetraspanin"/>
    <property type="match status" value="1"/>
</dbReference>
<dbReference type="EnsemblMetazoa" id="SCAU007102-RA">
    <property type="protein sequence ID" value="SCAU007102-PA"/>
    <property type="gene ID" value="SCAU007102"/>
</dbReference>
<name>A0A1I8PDT4_STOCA</name>
<evidence type="ECO:0000256" key="4">
    <source>
        <dbReference type="ARBA" id="ARBA00022989"/>
    </source>
</evidence>